<feature type="domain" description="CBS" evidence="4">
    <location>
        <begin position="42"/>
        <end position="100"/>
    </location>
</feature>
<accession>A0A8H3Q9S1</accession>
<dbReference type="OrthoDB" id="418595at2759"/>
<dbReference type="InterPro" id="IPR011990">
    <property type="entry name" value="TPR-like_helical_dom_sf"/>
</dbReference>
<sequence>MKDEAIRKKVEHELNKKNRTKSTSFGKSQRQVQGAKGTVASLNPSRALTVRESALVVEASQLMPAKRADCILVIDSDEHLSGIFTAKDLAFRVVGDGLDARTTTVATIMTRNPTCVKNDTSVTDALNTMVARGFRHLPVCDEEKSYDALEGVEREWSTNQPTQILQYMEMLHEKMVCSDLSSVLDGSMPAEVGVKTSVRDAARSMREYRTTSRVILHVQEIEKRSLRSYDYEDDDENDDDDDDFVVRRRRRDNHAPDYNLSYCSNNVIKYNCKILAECGNSFAQYNLGLYYQEIEKDKIKAFEWSGKRLEKAYYWFQKSAGNGNKLAQNNLISYYSNEYKIDEKLVEQENDKIQYKLGYFYENGLYYQNEWGNEKDEIEAFKWFEKSAKQDNNDAQNYLGFLYKNGIIIQEDLEKSFYWYQKSAKDGNKIAQYNLELAGQHNKLFVKHQELLENNTNDNPFSHIQFNEPNFDTNDSEFITVKTNIFPGIPETSYIEVKKLQKLLISRKNDIDQILELQPVYTIGIDFQKNSIRPCIACWVAKSLDITVLECLETIFEDQFEVIYKIVTPLSTYENNNQNLNSSNCFANNEENLEENSNEGKHGNGNSYGSDNNSNGSSNNNDNNGNNGGNNNNNSDSNNGNNINNHNNGSSNNNNDDDDDGGGGGDNSNKQVKEIYIFSDANAKVNDSSTQDFTISAKFWAEINPFENIKTLKYNIDVYVYGIGELLSKNCSFPWLSLGYILESIIVQVSPLPEHGGKFNNLKGVSLPKPLNKDVEHSVGDEMSLNISNPISFGYKWNNSTKYSKHKWEFKYNPNNKGECWTYERNNKLGIDEEPYAPRVHFDYSWPA</sequence>
<organism evidence="5 6">
    <name type="scientific">Rhizophagus clarus</name>
    <dbReference type="NCBI Taxonomy" id="94130"/>
    <lineage>
        <taxon>Eukaryota</taxon>
        <taxon>Fungi</taxon>
        <taxon>Fungi incertae sedis</taxon>
        <taxon>Mucoromycota</taxon>
        <taxon>Glomeromycotina</taxon>
        <taxon>Glomeromycetes</taxon>
        <taxon>Glomerales</taxon>
        <taxon>Glomeraceae</taxon>
        <taxon>Rhizophagus</taxon>
    </lineage>
</organism>
<evidence type="ECO:0000313" key="5">
    <source>
        <dbReference type="EMBL" id="GES72635.1"/>
    </source>
</evidence>
<feature type="compositionally biased region" description="Polar residues" evidence="3">
    <location>
        <begin position="21"/>
        <end position="32"/>
    </location>
</feature>
<dbReference type="SUPFAM" id="SSF81901">
    <property type="entry name" value="HCP-like"/>
    <property type="match status" value="1"/>
</dbReference>
<feature type="domain" description="CBS" evidence="4">
    <location>
        <begin position="109"/>
        <end position="152"/>
    </location>
</feature>
<dbReference type="SUPFAM" id="SSF54631">
    <property type="entry name" value="CBS-domain pair"/>
    <property type="match status" value="1"/>
</dbReference>
<comment type="caution">
    <text evidence="5">The sequence shown here is derived from an EMBL/GenBank/DDBJ whole genome shotgun (WGS) entry which is preliminary data.</text>
</comment>
<dbReference type="InterPro" id="IPR006597">
    <property type="entry name" value="Sel1-like"/>
</dbReference>
<dbReference type="InterPro" id="IPR046342">
    <property type="entry name" value="CBS_dom_sf"/>
</dbReference>
<evidence type="ECO:0000259" key="4">
    <source>
        <dbReference type="PROSITE" id="PS51371"/>
    </source>
</evidence>
<proteinExistence type="predicted"/>
<evidence type="ECO:0000313" key="6">
    <source>
        <dbReference type="Proteomes" id="UP000615446"/>
    </source>
</evidence>
<dbReference type="PANTHER" id="PTHR48108">
    <property type="entry name" value="CBS DOMAIN-CONTAINING PROTEIN CBSX2, CHLOROPLASTIC"/>
    <property type="match status" value="1"/>
</dbReference>
<dbReference type="AlphaFoldDB" id="A0A8H3Q9S1"/>
<dbReference type="PANTHER" id="PTHR48108:SF26">
    <property type="entry name" value="CBS DOMAIN-CONTAINING PROTEIN DDB_G0289609"/>
    <property type="match status" value="1"/>
</dbReference>
<dbReference type="SMART" id="SM00671">
    <property type="entry name" value="SEL1"/>
    <property type="match status" value="3"/>
</dbReference>
<keyword evidence="1" id="KW-0677">Repeat</keyword>
<feature type="region of interest" description="Disordered" evidence="3">
    <location>
        <begin position="1"/>
        <end position="39"/>
    </location>
</feature>
<dbReference type="Pfam" id="PF08238">
    <property type="entry name" value="Sel1"/>
    <property type="match status" value="4"/>
</dbReference>
<dbReference type="EMBL" id="BLAL01000004">
    <property type="protein sequence ID" value="GES72635.1"/>
    <property type="molecule type" value="Genomic_DNA"/>
</dbReference>
<dbReference type="InterPro" id="IPR051462">
    <property type="entry name" value="CBS_domain-containing"/>
</dbReference>
<reference evidence="5" key="1">
    <citation type="submission" date="2019-10" db="EMBL/GenBank/DDBJ databases">
        <title>Conservation and host-specific expression of non-tandemly repeated heterogenous ribosome RNA gene in arbuscular mycorrhizal fungi.</title>
        <authorList>
            <person name="Maeda T."/>
            <person name="Kobayashi Y."/>
            <person name="Nakagawa T."/>
            <person name="Ezawa T."/>
            <person name="Yamaguchi K."/>
            <person name="Bino T."/>
            <person name="Nishimoto Y."/>
            <person name="Shigenobu S."/>
            <person name="Kawaguchi M."/>
        </authorList>
    </citation>
    <scope>NUCLEOTIDE SEQUENCE</scope>
    <source>
        <strain evidence="5">HR1</strain>
    </source>
</reference>
<dbReference type="InterPro" id="IPR000644">
    <property type="entry name" value="CBS_dom"/>
</dbReference>
<keyword evidence="2" id="KW-0129">CBS domain</keyword>
<feature type="compositionally biased region" description="Low complexity" evidence="3">
    <location>
        <begin position="604"/>
        <end position="654"/>
    </location>
</feature>
<dbReference type="Gene3D" id="1.25.40.10">
    <property type="entry name" value="Tetratricopeptide repeat domain"/>
    <property type="match status" value="2"/>
</dbReference>
<dbReference type="Gene3D" id="3.10.580.10">
    <property type="entry name" value="CBS-domain"/>
    <property type="match status" value="1"/>
</dbReference>
<dbReference type="CDD" id="cd17781">
    <property type="entry name" value="CBS_pair_MUG70_1"/>
    <property type="match status" value="1"/>
</dbReference>
<evidence type="ECO:0000256" key="1">
    <source>
        <dbReference type="ARBA" id="ARBA00022737"/>
    </source>
</evidence>
<gene>
    <name evidence="5" type="ORF">RCL2_000019300</name>
</gene>
<dbReference type="Pfam" id="PF00571">
    <property type="entry name" value="CBS"/>
    <property type="match status" value="2"/>
</dbReference>
<name>A0A8H3Q9S1_9GLOM</name>
<feature type="compositionally biased region" description="Basic and acidic residues" evidence="3">
    <location>
        <begin position="1"/>
        <end position="16"/>
    </location>
</feature>
<evidence type="ECO:0000256" key="3">
    <source>
        <dbReference type="SAM" id="MobiDB-lite"/>
    </source>
</evidence>
<dbReference type="SMART" id="SM00116">
    <property type="entry name" value="CBS"/>
    <property type="match status" value="2"/>
</dbReference>
<dbReference type="Proteomes" id="UP000615446">
    <property type="component" value="Unassembled WGS sequence"/>
</dbReference>
<feature type="region of interest" description="Disordered" evidence="3">
    <location>
        <begin position="592"/>
        <end position="669"/>
    </location>
</feature>
<dbReference type="PROSITE" id="PS51371">
    <property type="entry name" value="CBS"/>
    <property type="match status" value="2"/>
</dbReference>
<evidence type="ECO:0000256" key="2">
    <source>
        <dbReference type="PROSITE-ProRule" id="PRU00703"/>
    </source>
</evidence>
<protein>
    <submittedName>
        <fullName evidence="5">CBS-domain-containing protein</fullName>
    </submittedName>
</protein>